<protein>
    <submittedName>
        <fullName evidence="6">Alpha/beta-hydrolase</fullName>
    </submittedName>
</protein>
<dbReference type="InterPro" id="IPR002921">
    <property type="entry name" value="Fungal_lipase-type"/>
</dbReference>
<sequence length="312" mass="34845">MPKLDFLELLCHIGRCQFSFLVYLYLVQWIHLLRQDQSVQVRYFLESFCFSVSVDSQPELYEDLVHYFKYASSAYSLVCPRPNGKTLVTPFTNLGGDIQGYVARDDGRREIIVAFRGSSSITAFIADAQVILVPFVAPGVSVSAGVRVHTGFLLSWNSIAQEILMIISRQVKLHPEYTIVTSGHSLGGVLALFGAITLKQKYPDQTVKTYSYGAPRAGNKDFAMFVNEMFGRNAYRVVHGNDGVPTIIPIALGYHHHGIEYWQYTHPISEETTRACASDGEDPTCSACIPSRGINPAHWTYFGILATRPFCL</sequence>
<evidence type="ECO:0000313" key="7">
    <source>
        <dbReference type="Proteomes" id="UP000807342"/>
    </source>
</evidence>
<dbReference type="InterPro" id="IPR051218">
    <property type="entry name" value="Sec_MonoDiacylglyc_Lipase"/>
</dbReference>
<comment type="similarity">
    <text evidence="2">Belongs to the AB hydrolase superfamily. Lipase family. Class 3 subfamily.</text>
</comment>
<evidence type="ECO:0000259" key="5">
    <source>
        <dbReference type="Pfam" id="PF01764"/>
    </source>
</evidence>
<keyword evidence="1" id="KW-1015">Disulfide bond</keyword>
<evidence type="ECO:0000256" key="2">
    <source>
        <dbReference type="ARBA" id="ARBA00043996"/>
    </source>
</evidence>
<dbReference type="CDD" id="cd00519">
    <property type="entry name" value="Lipase_3"/>
    <property type="match status" value="1"/>
</dbReference>
<dbReference type="Pfam" id="PF01764">
    <property type="entry name" value="Lipase_3"/>
    <property type="match status" value="1"/>
</dbReference>
<organism evidence="6 7">
    <name type="scientific">Macrolepiota fuliginosa MF-IS2</name>
    <dbReference type="NCBI Taxonomy" id="1400762"/>
    <lineage>
        <taxon>Eukaryota</taxon>
        <taxon>Fungi</taxon>
        <taxon>Dikarya</taxon>
        <taxon>Basidiomycota</taxon>
        <taxon>Agaricomycotina</taxon>
        <taxon>Agaricomycetes</taxon>
        <taxon>Agaricomycetidae</taxon>
        <taxon>Agaricales</taxon>
        <taxon>Agaricineae</taxon>
        <taxon>Agaricaceae</taxon>
        <taxon>Macrolepiota</taxon>
    </lineage>
</organism>
<comment type="caution">
    <text evidence="6">The sequence shown here is derived from an EMBL/GenBank/DDBJ whole genome shotgun (WGS) entry which is preliminary data.</text>
</comment>
<dbReference type="SUPFAM" id="SSF53474">
    <property type="entry name" value="alpha/beta-Hydrolases"/>
    <property type="match status" value="1"/>
</dbReference>
<accession>A0A9P5XDJ3</accession>
<dbReference type="InterPro" id="IPR029058">
    <property type="entry name" value="AB_hydrolase_fold"/>
</dbReference>
<evidence type="ECO:0000256" key="4">
    <source>
        <dbReference type="ARBA" id="ARBA00048461"/>
    </source>
</evidence>
<evidence type="ECO:0000313" key="6">
    <source>
        <dbReference type="EMBL" id="KAF9449388.1"/>
    </source>
</evidence>
<comment type="catalytic activity">
    <reaction evidence="4">
        <text>a monoacylglycerol + H2O = glycerol + a fatty acid + H(+)</text>
        <dbReference type="Rhea" id="RHEA:15245"/>
        <dbReference type="ChEBI" id="CHEBI:15377"/>
        <dbReference type="ChEBI" id="CHEBI:15378"/>
        <dbReference type="ChEBI" id="CHEBI:17408"/>
        <dbReference type="ChEBI" id="CHEBI:17754"/>
        <dbReference type="ChEBI" id="CHEBI:28868"/>
    </reaction>
</comment>
<gene>
    <name evidence="6" type="ORF">P691DRAFT_728048</name>
</gene>
<name>A0A9P5XDJ3_9AGAR</name>
<keyword evidence="7" id="KW-1185">Reference proteome</keyword>
<proteinExistence type="inferred from homology"/>
<comment type="catalytic activity">
    <reaction evidence="3">
        <text>a diacylglycerol + H2O = a monoacylglycerol + a fatty acid + H(+)</text>
        <dbReference type="Rhea" id="RHEA:32731"/>
        <dbReference type="ChEBI" id="CHEBI:15377"/>
        <dbReference type="ChEBI" id="CHEBI:15378"/>
        <dbReference type="ChEBI" id="CHEBI:17408"/>
        <dbReference type="ChEBI" id="CHEBI:18035"/>
        <dbReference type="ChEBI" id="CHEBI:28868"/>
    </reaction>
</comment>
<dbReference type="EMBL" id="MU151132">
    <property type="protein sequence ID" value="KAF9449388.1"/>
    <property type="molecule type" value="Genomic_DNA"/>
</dbReference>
<reference evidence="6" key="1">
    <citation type="submission" date="2020-11" db="EMBL/GenBank/DDBJ databases">
        <authorList>
            <consortium name="DOE Joint Genome Institute"/>
            <person name="Ahrendt S."/>
            <person name="Riley R."/>
            <person name="Andreopoulos W."/>
            <person name="Labutti K."/>
            <person name="Pangilinan J."/>
            <person name="Ruiz-Duenas F.J."/>
            <person name="Barrasa J.M."/>
            <person name="Sanchez-Garcia M."/>
            <person name="Camarero S."/>
            <person name="Miyauchi S."/>
            <person name="Serrano A."/>
            <person name="Linde D."/>
            <person name="Babiker R."/>
            <person name="Drula E."/>
            <person name="Ayuso-Fernandez I."/>
            <person name="Pacheco R."/>
            <person name="Padilla G."/>
            <person name="Ferreira P."/>
            <person name="Barriuso J."/>
            <person name="Kellner H."/>
            <person name="Castanera R."/>
            <person name="Alfaro M."/>
            <person name="Ramirez L."/>
            <person name="Pisabarro A.G."/>
            <person name="Kuo A."/>
            <person name="Tritt A."/>
            <person name="Lipzen A."/>
            <person name="He G."/>
            <person name="Yan M."/>
            <person name="Ng V."/>
            <person name="Cullen D."/>
            <person name="Martin F."/>
            <person name="Rosso M.-N."/>
            <person name="Henrissat B."/>
            <person name="Hibbett D."/>
            <person name="Martinez A.T."/>
            <person name="Grigoriev I.V."/>
        </authorList>
    </citation>
    <scope>NUCLEOTIDE SEQUENCE</scope>
    <source>
        <strain evidence="6">MF-IS2</strain>
    </source>
</reference>
<evidence type="ECO:0000256" key="1">
    <source>
        <dbReference type="ARBA" id="ARBA00023157"/>
    </source>
</evidence>
<dbReference type="Proteomes" id="UP000807342">
    <property type="component" value="Unassembled WGS sequence"/>
</dbReference>
<dbReference type="GO" id="GO:0006629">
    <property type="term" value="P:lipid metabolic process"/>
    <property type="evidence" value="ECO:0007669"/>
    <property type="project" value="InterPro"/>
</dbReference>
<evidence type="ECO:0000256" key="3">
    <source>
        <dbReference type="ARBA" id="ARBA00047591"/>
    </source>
</evidence>
<dbReference type="PANTHER" id="PTHR45856">
    <property type="entry name" value="ALPHA/BETA-HYDROLASES SUPERFAMILY PROTEIN"/>
    <property type="match status" value="1"/>
</dbReference>
<dbReference type="OrthoDB" id="438440at2759"/>
<dbReference type="PANTHER" id="PTHR45856:SF11">
    <property type="entry name" value="FUNGAL LIPASE-LIKE DOMAIN-CONTAINING PROTEIN"/>
    <property type="match status" value="1"/>
</dbReference>
<dbReference type="AlphaFoldDB" id="A0A9P5XDJ3"/>
<feature type="domain" description="Fungal lipase-type" evidence="5">
    <location>
        <begin position="112"/>
        <end position="249"/>
    </location>
</feature>
<dbReference type="Gene3D" id="3.40.50.1820">
    <property type="entry name" value="alpha/beta hydrolase"/>
    <property type="match status" value="1"/>
</dbReference>